<organism evidence="2 3">
    <name type="scientific">Ficus carica</name>
    <name type="common">Common fig</name>
    <dbReference type="NCBI Taxonomy" id="3494"/>
    <lineage>
        <taxon>Eukaryota</taxon>
        <taxon>Viridiplantae</taxon>
        <taxon>Streptophyta</taxon>
        <taxon>Embryophyta</taxon>
        <taxon>Tracheophyta</taxon>
        <taxon>Spermatophyta</taxon>
        <taxon>Magnoliopsida</taxon>
        <taxon>eudicotyledons</taxon>
        <taxon>Gunneridae</taxon>
        <taxon>Pentapetalae</taxon>
        <taxon>rosids</taxon>
        <taxon>fabids</taxon>
        <taxon>Rosales</taxon>
        <taxon>Moraceae</taxon>
        <taxon>Ficeae</taxon>
        <taxon>Ficus</taxon>
    </lineage>
</organism>
<evidence type="ECO:0000313" key="2">
    <source>
        <dbReference type="EMBL" id="GMN23929.1"/>
    </source>
</evidence>
<dbReference type="EMBL" id="BTGU01000001">
    <property type="protein sequence ID" value="GMN23929.1"/>
    <property type="molecule type" value="Genomic_DNA"/>
</dbReference>
<proteinExistence type="predicted"/>
<name>A0AA87Z1S0_FICCA</name>
<protein>
    <submittedName>
        <fullName evidence="2">Uncharacterized protein</fullName>
    </submittedName>
</protein>
<comment type="caution">
    <text evidence="2">The sequence shown here is derived from an EMBL/GenBank/DDBJ whole genome shotgun (WGS) entry which is preliminary data.</text>
</comment>
<evidence type="ECO:0000313" key="3">
    <source>
        <dbReference type="Proteomes" id="UP001187192"/>
    </source>
</evidence>
<feature type="compositionally biased region" description="Low complexity" evidence="1">
    <location>
        <begin position="11"/>
        <end position="21"/>
    </location>
</feature>
<reference evidence="2" key="1">
    <citation type="submission" date="2023-07" db="EMBL/GenBank/DDBJ databases">
        <title>draft genome sequence of fig (Ficus carica).</title>
        <authorList>
            <person name="Takahashi T."/>
            <person name="Nishimura K."/>
        </authorList>
    </citation>
    <scope>NUCLEOTIDE SEQUENCE</scope>
</reference>
<feature type="compositionally biased region" description="Basic and acidic residues" evidence="1">
    <location>
        <begin position="1"/>
        <end position="10"/>
    </location>
</feature>
<feature type="region of interest" description="Disordered" evidence="1">
    <location>
        <begin position="1"/>
        <end position="21"/>
    </location>
</feature>
<sequence length="79" mass="9128">MADGQRERIDAAGSATGSASTGYDRHLWNLIKENGRQKNHYLNSSDIRRKTRLLLERNYEEELHQSLMLLFLGLQANVR</sequence>
<gene>
    <name evidence="2" type="ORF">TIFTF001_000343</name>
</gene>
<dbReference type="Proteomes" id="UP001187192">
    <property type="component" value="Unassembled WGS sequence"/>
</dbReference>
<keyword evidence="3" id="KW-1185">Reference proteome</keyword>
<dbReference type="AlphaFoldDB" id="A0AA87Z1S0"/>
<evidence type="ECO:0000256" key="1">
    <source>
        <dbReference type="SAM" id="MobiDB-lite"/>
    </source>
</evidence>
<dbReference type="Gramene" id="FCD_00002152-RA">
    <property type="protein sequence ID" value="FCD_00002152-RA:cds"/>
    <property type="gene ID" value="FCD_00002152"/>
</dbReference>
<accession>A0AA87Z1S0</accession>